<evidence type="ECO:0000256" key="1">
    <source>
        <dbReference type="SAM" id="SignalP"/>
    </source>
</evidence>
<feature type="chain" id="PRO_5030936810" description="Copper chaperone PCu(A)C" evidence="1">
    <location>
        <begin position="24"/>
        <end position="165"/>
    </location>
</feature>
<dbReference type="Gene3D" id="2.60.40.1890">
    <property type="entry name" value="PCu(A)C copper chaperone"/>
    <property type="match status" value="1"/>
</dbReference>
<dbReference type="SUPFAM" id="SSF110087">
    <property type="entry name" value="DR1885-like metal-binding protein"/>
    <property type="match status" value="1"/>
</dbReference>
<accession>A0A7X0JNV8</accession>
<dbReference type="EMBL" id="JACHBU010000007">
    <property type="protein sequence ID" value="MBB6510101.1"/>
    <property type="molecule type" value="Genomic_DNA"/>
</dbReference>
<dbReference type="InterPro" id="IPR058248">
    <property type="entry name" value="Lxx211020-like"/>
</dbReference>
<name>A0A7X0JNV8_9HYPH</name>
<dbReference type="PANTHER" id="PTHR36302:SF1">
    <property type="entry name" value="COPPER CHAPERONE PCU(A)C"/>
    <property type="match status" value="1"/>
</dbReference>
<dbReference type="RefSeq" id="WP_184655401.1">
    <property type="nucleotide sequence ID" value="NZ_JACHBU010000007.1"/>
</dbReference>
<dbReference type="PANTHER" id="PTHR36302">
    <property type="entry name" value="BLR7088 PROTEIN"/>
    <property type="match status" value="1"/>
</dbReference>
<evidence type="ECO:0000313" key="3">
    <source>
        <dbReference type="Proteomes" id="UP000585437"/>
    </source>
</evidence>
<comment type="caution">
    <text evidence="2">The sequence shown here is derived from an EMBL/GenBank/DDBJ whole genome shotgun (WGS) entry which is preliminary data.</text>
</comment>
<keyword evidence="1" id="KW-0732">Signal</keyword>
<dbReference type="InterPro" id="IPR007410">
    <property type="entry name" value="LpqE-like"/>
</dbReference>
<feature type="signal peptide" evidence="1">
    <location>
        <begin position="1"/>
        <end position="23"/>
    </location>
</feature>
<sequence length="165" mass="17491">MSTIRAKFLVAAVALMLPGTASSQHMHAHGAGDITIESAYSRAMLPVAKVGGGYLTINNAGAADRLVGAKSDRAEEVQIHEMKMTGAVMEMRELDNGIPVPAKSTVKLEPGGYHLMFTNVSRPFKEGETLAVTLIFEKAGPIEVEFAIGPFAGAQRPHAAHEGHD</sequence>
<dbReference type="InterPro" id="IPR036182">
    <property type="entry name" value="PCuAC_sf"/>
</dbReference>
<evidence type="ECO:0000313" key="2">
    <source>
        <dbReference type="EMBL" id="MBB6510101.1"/>
    </source>
</evidence>
<gene>
    <name evidence="2" type="ORF">F4695_003487</name>
</gene>
<dbReference type="Pfam" id="PF04314">
    <property type="entry name" value="PCuAC"/>
    <property type="match status" value="1"/>
</dbReference>
<dbReference type="Proteomes" id="UP000585437">
    <property type="component" value="Unassembled WGS sequence"/>
</dbReference>
<evidence type="ECO:0008006" key="4">
    <source>
        <dbReference type="Google" id="ProtNLM"/>
    </source>
</evidence>
<proteinExistence type="predicted"/>
<reference evidence="2 3" key="1">
    <citation type="submission" date="2020-08" db="EMBL/GenBank/DDBJ databases">
        <title>The Agave Microbiome: Exploring the role of microbial communities in plant adaptations to desert environments.</title>
        <authorList>
            <person name="Partida-Martinez L.P."/>
        </authorList>
    </citation>
    <scope>NUCLEOTIDE SEQUENCE [LARGE SCALE GENOMIC DNA]</scope>
    <source>
        <strain evidence="2 3">AS3.12</strain>
    </source>
</reference>
<organism evidence="2 3">
    <name type="scientific">Rhizobium soli</name>
    <dbReference type="NCBI Taxonomy" id="424798"/>
    <lineage>
        <taxon>Bacteria</taxon>
        <taxon>Pseudomonadati</taxon>
        <taxon>Pseudomonadota</taxon>
        <taxon>Alphaproteobacteria</taxon>
        <taxon>Hyphomicrobiales</taxon>
        <taxon>Rhizobiaceae</taxon>
        <taxon>Rhizobium/Agrobacterium group</taxon>
        <taxon>Rhizobium</taxon>
    </lineage>
</organism>
<keyword evidence="3" id="KW-1185">Reference proteome</keyword>
<protein>
    <recommendedName>
        <fullName evidence="4">Copper chaperone PCu(A)C</fullName>
    </recommendedName>
</protein>
<dbReference type="AlphaFoldDB" id="A0A7X0JNV8"/>